<name>A0A495W464_9PSEU</name>
<dbReference type="CDD" id="cd08899">
    <property type="entry name" value="SRPBCC_CalC_Aha1-like_6"/>
    <property type="match status" value="1"/>
</dbReference>
<evidence type="ECO:0000313" key="4">
    <source>
        <dbReference type="Proteomes" id="UP000282084"/>
    </source>
</evidence>
<dbReference type="SUPFAM" id="SSF55961">
    <property type="entry name" value="Bet v1-like"/>
    <property type="match status" value="1"/>
</dbReference>
<gene>
    <name evidence="3" type="ORF">C8E97_5200</name>
</gene>
<dbReference type="AlphaFoldDB" id="A0A495W464"/>
<comment type="caution">
    <text evidence="3">The sequence shown here is derived from an EMBL/GenBank/DDBJ whole genome shotgun (WGS) entry which is preliminary data.</text>
</comment>
<proteinExistence type="inferred from homology"/>
<evidence type="ECO:0000256" key="1">
    <source>
        <dbReference type="ARBA" id="ARBA00006817"/>
    </source>
</evidence>
<dbReference type="Proteomes" id="UP000282084">
    <property type="component" value="Unassembled WGS sequence"/>
</dbReference>
<evidence type="ECO:0000259" key="2">
    <source>
        <dbReference type="Pfam" id="PF08327"/>
    </source>
</evidence>
<organism evidence="3 4">
    <name type="scientific">Saccharothrix australiensis</name>
    <dbReference type="NCBI Taxonomy" id="2072"/>
    <lineage>
        <taxon>Bacteria</taxon>
        <taxon>Bacillati</taxon>
        <taxon>Actinomycetota</taxon>
        <taxon>Actinomycetes</taxon>
        <taxon>Pseudonocardiales</taxon>
        <taxon>Pseudonocardiaceae</taxon>
        <taxon>Saccharothrix</taxon>
    </lineage>
</organism>
<dbReference type="Pfam" id="PF08327">
    <property type="entry name" value="AHSA1"/>
    <property type="match status" value="1"/>
</dbReference>
<comment type="similarity">
    <text evidence="1">Belongs to the AHA1 family.</text>
</comment>
<dbReference type="EMBL" id="RBXO01000001">
    <property type="protein sequence ID" value="RKT56501.1"/>
    <property type="molecule type" value="Genomic_DNA"/>
</dbReference>
<protein>
    <submittedName>
        <fullName evidence="3">Uncharacterized protein YndB with AHSA1/START domain</fullName>
    </submittedName>
</protein>
<dbReference type="InterPro" id="IPR013538">
    <property type="entry name" value="ASHA1/2-like_C"/>
</dbReference>
<dbReference type="OrthoDB" id="8117292at2"/>
<evidence type="ECO:0000313" key="3">
    <source>
        <dbReference type="EMBL" id="RKT56501.1"/>
    </source>
</evidence>
<keyword evidence="4" id="KW-1185">Reference proteome</keyword>
<dbReference type="InterPro" id="IPR023393">
    <property type="entry name" value="START-like_dom_sf"/>
</dbReference>
<accession>A0A495W464</accession>
<dbReference type="Gene3D" id="3.30.530.20">
    <property type="match status" value="1"/>
</dbReference>
<feature type="domain" description="Activator of Hsp90 ATPase homologue 1/2-like C-terminal" evidence="2">
    <location>
        <begin position="26"/>
        <end position="138"/>
    </location>
</feature>
<dbReference type="RefSeq" id="WP_121008054.1">
    <property type="nucleotide sequence ID" value="NZ_RBXO01000001.1"/>
</dbReference>
<reference evidence="3 4" key="1">
    <citation type="submission" date="2018-10" db="EMBL/GenBank/DDBJ databases">
        <title>Sequencing the genomes of 1000 actinobacteria strains.</title>
        <authorList>
            <person name="Klenk H.-P."/>
        </authorList>
    </citation>
    <scope>NUCLEOTIDE SEQUENCE [LARGE SCALE GENOMIC DNA]</scope>
    <source>
        <strain evidence="3 4">DSM 43800</strain>
    </source>
</reference>
<sequence length="172" mass="19531">MTRTPTGRLLRVATGHDLVLTRTFRAHAEDVWASITEPERTARWFGPWEGEAGPGRTIKVQMAYEEQQPWMEARIEACEPPMRLAVTTIDEHGRWRLELRLSEVDGVTELKLVHHLRSTEAVGEIGPGWEYYLDMLVASRAGAPLPEFDSYYPSMKPYFDRLGATARDGAMS</sequence>